<sequence length="486" mass="52392">MFGHSASHICNSARLLRRERETLKFHEGASGAQSAAWQARVPRGDVAMARPCPFSEDNFTRLASQSNVYGLAAFRTPAAGPEALVAALKGKLLSLRYERVGTPGRLRAVAREVHFTYIPVDAEIVSIDAFCKPAPRSGLVIGITFIKDSGDKASPFLNIYCDYEPGSEYNLDSIAQSCLNLELQFIPFQLCHTEVQDGPTSETVFLLSGHDMCVHVYKESGTQHQFEEVAVETFFPELTQLSGNVQWLQVLALPCGKRRLTAVGSQNGAVSLALVQLSSRTVLQRWSVQQDGPVSHVQIFPTDPHGEAADELPSFHLLVASAIETSVVYRDVLVRGLSDQAVLPGSDRYDSVLCALVCDVDCDGQDEILLGTYGQELLCFKESGGGGGKAGVSGAGGREWNLAWRRWFPGPLLALALVDVTRDGLRDLLAVTIKGLHVLQFDLEKAADILLSRLQALGSAEEAAKIGGRGPRDEGGCGDAAAETSP</sequence>
<dbReference type="CTD" id="11133"/>
<dbReference type="InterPro" id="IPR028994">
    <property type="entry name" value="Integrin_alpha_N"/>
</dbReference>
<dbReference type="GO" id="GO:1904262">
    <property type="term" value="P:negative regulation of TORC1 signaling"/>
    <property type="evidence" value="ECO:0007669"/>
    <property type="project" value="TreeGrafter"/>
</dbReference>
<organism evidence="2 3">
    <name type="scientific">Petromyzon marinus</name>
    <name type="common">Sea lamprey</name>
    <dbReference type="NCBI Taxonomy" id="7757"/>
    <lineage>
        <taxon>Eukaryota</taxon>
        <taxon>Metazoa</taxon>
        <taxon>Chordata</taxon>
        <taxon>Craniata</taxon>
        <taxon>Vertebrata</taxon>
        <taxon>Cyclostomata</taxon>
        <taxon>Hyperoartia</taxon>
        <taxon>Petromyzontiformes</taxon>
        <taxon>Petromyzontidae</taxon>
        <taxon>Petromyzon</taxon>
    </lineage>
</organism>
<dbReference type="GO" id="GO:0007015">
    <property type="term" value="P:actin filament organization"/>
    <property type="evidence" value="ECO:0007669"/>
    <property type="project" value="InterPro"/>
</dbReference>
<evidence type="ECO:0000313" key="2">
    <source>
        <dbReference type="Proteomes" id="UP001318040"/>
    </source>
</evidence>
<dbReference type="GeneID" id="116953933"/>
<protein>
    <submittedName>
        <fullName evidence="3">KICSTOR complex protein kaptin isoform X1</fullName>
    </submittedName>
</protein>
<evidence type="ECO:0000313" key="3">
    <source>
        <dbReference type="RefSeq" id="XP_032830148.1"/>
    </source>
</evidence>
<proteinExistence type="predicted"/>
<evidence type="ECO:0000256" key="1">
    <source>
        <dbReference type="SAM" id="MobiDB-lite"/>
    </source>
</evidence>
<dbReference type="InterPro" id="IPR029982">
    <property type="entry name" value="Kptn"/>
</dbReference>
<dbReference type="GO" id="GO:0015629">
    <property type="term" value="C:actin cytoskeleton"/>
    <property type="evidence" value="ECO:0007669"/>
    <property type="project" value="InterPro"/>
</dbReference>
<dbReference type="AlphaFoldDB" id="A0AAJ7U8D4"/>
<dbReference type="KEGG" id="pmrn:116953933"/>
<dbReference type="Proteomes" id="UP001318040">
    <property type="component" value="Chromosome 53"/>
</dbReference>
<name>A0AAJ7U8D4_PETMA</name>
<dbReference type="GO" id="GO:0030027">
    <property type="term" value="C:lamellipodium"/>
    <property type="evidence" value="ECO:0007669"/>
    <property type="project" value="TreeGrafter"/>
</dbReference>
<keyword evidence="2" id="KW-1185">Reference proteome</keyword>
<reference evidence="3" key="1">
    <citation type="submission" date="2025-08" db="UniProtKB">
        <authorList>
            <consortium name="RefSeq"/>
        </authorList>
    </citation>
    <scope>IDENTIFICATION</scope>
    <source>
        <tissue evidence="3">Sperm</tissue>
    </source>
</reference>
<accession>A0AAJ7U8D4</accession>
<dbReference type="SUPFAM" id="SSF69318">
    <property type="entry name" value="Integrin alpha N-terminal domain"/>
    <property type="match status" value="1"/>
</dbReference>
<dbReference type="GO" id="GO:0034198">
    <property type="term" value="P:cellular response to amino acid starvation"/>
    <property type="evidence" value="ECO:0007669"/>
    <property type="project" value="TreeGrafter"/>
</dbReference>
<gene>
    <name evidence="3" type="primary">KPTN</name>
</gene>
<dbReference type="GO" id="GO:0140007">
    <property type="term" value="C:KICSTOR complex"/>
    <property type="evidence" value="ECO:0007669"/>
    <property type="project" value="TreeGrafter"/>
</dbReference>
<dbReference type="PANTHER" id="PTHR15435">
    <property type="entry name" value="KICSTOR COMPLEX PROTEIN KAPTIN"/>
    <property type="match status" value="1"/>
</dbReference>
<dbReference type="GO" id="GO:0051015">
    <property type="term" value="F:actin filament binding"/>
    <property type="evidence" value="ECO:0007669"/>
    <property type="project" value="TreeGrafter"/>
</dbReference>
<dbReference type="RefSeq" id="XP_032830148.1">
    <property type="nucleotide sequence ID" value="XM_032974257.1"/>
</dbReference>
<dbReference type="PANTHER" id="PTHR15435:SF2">
    <property type="entry name" value="KICSTOR COMPLEX PROTEIN KAPTIN"/>
    <property type="match status" value="1"/>
</dbReference>
<feature type="region of interest" description="Disordered" evidence="1">
    <location>
        <begin position="462"/>
        <end position="486"/>
    </location>
</feature>